<sequence>MFKEMIRLAAIASGLAVVVLLTLGTATPATAAGDFGDHVSTCAQTMGFSADHNPGMHQGRHGWDPTLTC</sequence>
<dbReference type="RefSeq" id="WP_378585413.1">
    <property type="nucleotide sequence ID" value="NZ_JBHSKD010000002.1"/>
</dbReference>
<dbReference type="Proteomes" id="UP001596087">
    <property type="component" value="Unassembled WGS sequence"/>
</dbReference>
<organism evidence="3 4">
    <name type="scientific">Nocardioides taihuensis</name>
    <dbReference type="NCBI Taxonomy" id="1835606"/>
    <lineage>
        <taxon>Bacteria</taxon>
        <taxon>Bacillati</taxon>
        <taxon>Actinomycetota</taxon>
        <taxon>Actinomycetes</taxon>
        <taxon>Propionibacteriales</taxon>
        <taxon>Nocardioidaceae</taxon>
        <taxon>Nocardioides</taxon>
    </lineage>
</organism>
<evidence type="ECO:0008006" key="5">
    <source>
        <dbReference type="Google" id="ProtNLM"/>
    </source>
</evidence>
<feature type="region of interest" description="Disordered" evidence="1">
    <location>
        <begin position="50"/>
        <end position="69"/>
    </location>
</feature>
<keyword evidence="4" id="KW-1185">Reference proteome</keyword>
<evidence type="ECO:0000256" key="2">
    <source>
        <dbReference type="SAM" id="SignalP"/>
    </source>
</evidence>
<dbReference type="EMBL" id="JBHSKD010000002">
    <property type="protein sequence ID" value="MFC5175125.1"/>
    <property type="molecule type" value="Genomic_DNA"/>
</dbReference>
<protein>
    <recommendedName>
        <fullName evidence="5">Secreted protein</fullName>
    </recommendedName>
</protein>
<evidence type="ECO:0000313" key="3">
    <source>
        <dbReference type="EMBL" id="MFC5175125.1"/>
    </source>
</evidence>
<comment type="caution">
    <text evidence="3">The sequence shown here is derived from an EMBL/GenBank/DDBJ whole genome shotgun (WGS) entry which is preliminary data.</text>
</comment>
<feature type="chain" id="PRO_5046910708" description="Secreted protein" evidence="2">
    <location>
        <begin position="32"/>
        <end position="69"/>
    </location>
</feature>
<proteinExistence type="predicted"/>
<feature type="signal peptide" evidence="2">
    <location>
        <begin position="1"/>
        <end position="31"/>
    </location>
</feature>
<gene>
    <name evidence="3" type="ORF">ACFPGP_00485</name>
</gene>
<accession>A0ABW0BCU1</accession>
<name>A0ABW0BCU1_9ACTN</name>
<keyword evidence="2" id="KW-0732">Signal</keyword>
<reference evidence="4" key="1">
    <citation type="journal article" date="2019" name="Int. J. Syst. Evol. Microbiol.">
        <title>The Global Catalogue of Microorganisms (GCM) 10K type strain sequencing project: providing services to taxonomists for standard genome sequencing and annotation.</title>
        <authorList>
            <consortium name="The Broad Institute Genomics Platform"/>
            <consortium name="The Broad Institute Genome Sequencing Center for Infectious Disease"/>
            <person name="Wu L."/>
            <person name="Ma J."/>
        </authorList>
    </citation>
    <scope>NUCLEOTIDE SEQUENCE [LARGE SCALE GENOMIC DNA]</scope>
    <source>
        <strain evidence="4">DFY41</strain>
    </source>
</reference>
<evidence type="ECO:0000256" key="1">
    <source>
        <dbReference type="SAM" id="MobiDB-lite"/>
    </source>
</evidence>
<evidence type="ECO:0000313" key="4">
    <source>
        <dbReference type="Proteomes" id="UP001596087"/>
    </source>
</evidence>